<accession>A0AAN7TYG0</accession>
<keyword evidence="3" id="KW-1185">Reference proteome</keyword>
<protein>
    <recommendedName>
        <fullName evidence="4">ShKT domain-containing protein</fullName>
    </recommendedName>
</protein>
<dbReference type="AlphaFoldDB" id="A0AAN7TYG0"/>
<name>A0AAN7TYG0_9MYCE</name>
<organism evidence="2 3">
    <name type="scientific">Dictyostelium firmibasis</name>
    <dbReference type="NCBI Taxonomy" id="79012"/>
    <lineage>
        <taxon>Eukaryota</taxon>
        <taxon>Amoebozoa</taxon>
        <taxon>Evosea</taxon>
        <taxon>Eumycetozoa</taxon>
        <taxon>Dictyostelia</taxon>
        <taxon>Dictyosteliales</taxon>
        <taxon>Dictyosteliaceae</taxon>
        <taxon>Dictyostelium</taxon>
    </lineage>
</organism>
<feature type="chain" id="PRO_5042896363" description="ShKT domain-containing protein" evidence="1">
    <location>
        <begin position="25"/>
        <end position="68"/>
    </location>
</feature>
<gene>
    <name evidence="2" type="ORF">RB653_002513</name>
</gene>
<evidence type="ECO:0000256" key="1">
    <source>
        <dbReference type="SAM" id="SignalP"/>
    </source>
</evidence>
<dbReference type="EMBL" id="JAVFKY010000004">
    <property type="protein sequence ID" value="KAK5577570.1"/>
    <property type="molecule type" value="Genomic_DNA"/>
</dbReference>
<keyword evidence="1" id="KW-0732">Signal</keyword>
<evidence type="ECO:0000313" key="3">
    <source>
        <dbReference type="Proteomes" id="UP001344447"/>
    </source>
</evidence>
<evidence type="ECO:0000313" key="2">
    <source>
        <dbReference type="EMBL" id="KAK5577570.1"/>
    </source>
</evidence>
<feature type="signal peptide" evidence="1">
    <location>
        <begin position="1"/>
        <end position="24"/>
    </location>
</feature>
<proteinExistence type="predicted"/>
<sequence>MTPKVLFLMTFITFLLFFSGSISARVECHGNCNLDFDNCYNSYQQNPSNSLFECIGQWNRCTNKCGDI</sequence>
<dbReference type="Proteomes" id="UP001344447">
    <property type="component" value="Unassembled WGS sequence"/>
</dbReference>
<reference evidence="2 3" key="1">
    <citation type="submission" date="2023-11" db="EMBL/GenBank/DDBJ databases">
        <title>Dfirmibasis_genome.</title>
        <authorList>
            <person name="Edelbroek B."/>
            <person name="Kjellin J."/>
            <person name="Jerlstrom-Hultqvist J."/>
            <person name="Soderbom F."/>
        </authorList>
    </citation>
    <scope>NUCLEOTIDE SEQUENCE [LARGE SCALE GENOMIC DNA]</scope>
    <source>
        <strain evidence="2 3">TNS-C-14</strain>
    </source>
</reference>
<evidence type="ECO:0008006" key="4">
    <source>
        <dbReference type="Google" id="ProtNLM"/>
    </source>
</evidence>
<comment type="caution">
    <text evidence="2">The sequence shown here is derived from an EMBL/GenBank/DDBJ whole genome shotgun (WGS) entry which is preliminary data.</text>
</comment>